<dbReference type="AlphaFoldDB" id="A0A8J3VT81"/>
<reference evidence="3" key="1">
    <citation type="submission" date="2021-01" db="EMBL/GenBank/DDBJ databases">
        <title>Whole genome shotgun sequence of Rugosimonospora africana NBRC 104875.</title>
        <authorList>
            <person name="Komaki H."/>
            <person name="Tamura T."/>
        </authorList>
    </citation>
    <scope>NUCLEOTIDE SEQUENCE</scope>
    <source>
        <strain evidence="3">NBRC 104875</strain>
    </source>
</reference>
<evidence type="ECO:0000259" key="2">
    <source>
        <dbReference type="SMART" id="SM00829"/>
    </source>
</evidence>
<dbReference type="Pfam" id="PF08240">
    <property type="entry name" value="ADH_N"/>
    <property type="match status" value="1"/>
</dbReference>
<organism evidence="3 4">
    <name type="scientific">Rugosimonospora africana</name>
    <dbReference type="NCBI Taxonomy" id="556532"/>
    <lineage>
        <taxon>Bacteria</taxon>
        <taxon>Bacillati</taxon>
        <taxon>Actinomycetota</taxon>
        <taxon>Actinomycetes</taxon>
        <taxon>Micromonosporales</taxon>
        <taxon>Micromonosporaceae</taxon>
        <taxon>Rugosimonospora</taxon>
    </lineage>
</organism>
<feature type="domain" description="Enoyl reductase (ER)" evidence="2">
    <location>
        <begin position="10"/>
        <end position="301"/>
    </location>
</feature>
<dbReference type="Gene3D" id="3.40.50.720">
    <property type="entry name" value="NAD(P)-binding Rossmann-like Domain"/>
    <property type="match status" value="1"/>
</dbReference>
<dbReference type="GO" id="GO:0016491">
    <property type="term" value="F:oxidoreductase activity"/>
    <property type="evidence" value="ECO:0007669"/>
    <property type="project" value="InterPro"/>
</dbReference>
<dbReference type="Pfam" id="PF13602">
    <property type="entry name" value="ADH_zinc_N_2"/>
    <property type="match status" value="1"/>
</dbReference>
<accession>A0A8J3VT81</accession>
<dbReference type="InterPro" id="IPR011032">
    <property type="entry name" value="GroES-like_sf"/>
</dbReference>
<evidence type="ECO:0000256" key="1">
    <source>
        <dbReference type="ARBA" id="ARBA00022857"/>
    </source>
</evidence>
<dbReference type="InterPro" id="IPR036291">
    <property type="entry name" value="NAD(P)-bd_dom_sf"/>
</dbReference>
<dbReference type="InterPro" id="IPR020843">
    <property type="entry name" value="ER"/>
</dbReference>
<dbReference type="CDD" id="cd05289">
    <property type="entry name" value="MDR_like_2"/>
    <property type="match status" value="1"/>
</dbReference>
<dbReference type="RefSeq" id="WP_203921359.1">
    <property type="nucleotide sequence ID" value="NZ_BONZ01000057.1"/>
</dbReference>
<dbReference type="SMART" id="SM00829">
    <property type="entry name" value="PKS_ER"/>
    <property type="match status" value="1"/>
</dbReference>
<dbReference type="PANTHER" id="PTHR44154:SF1">
    <property type="entry name" value="QUINONE OXIDOREDUCTASE"/>
    <property type="match status" value="1"/>
</dbReference>
<dbReference type="SUPFAM" id="SSF51735">
    <property type="entry name" value="NAD(P)-binding Rossmann-fold domains"/>
    <property type="match status" value="1"/>
</dbReference>
<dbReference type="Gene3D" id="3.90.180.10">
    <property type="entry name" value="Medium-chain alcohol dehydrogenases, catalytic domain"/>
    <property type="match status" value="1"/>
</dbReference>
<dbReference type="InterPro" id="IPR051603">
    <property type="entry name" value="Zinc-ADH_QOR/CCCR"/>
</dbReference>
<dbReference type="InterPro" id="IPR013154">
    <property type="entry name" value="ADH-like_N"/>
</dbReference>
<name>A0A8J3VT81_9ACTN</name>
<evidence type="ECO:0000313" key="3">
    <source>
        <dbReference type="EMBL" id="GIH17814.1"/>
    </source>
</evidence>
<sequence>MRAVIFSEYGDVDVLRLVDLPAPEPGPGQVRIAVRATAVNPVDWKIRSGALAEIMPVPLPTVPGVDVAGVVDRVGPAVTGIEPGDEVFGKATSGSYAQLALASRDAIASKPGPMSWELAAALPVAVTTAHHALAQLDPAEGDTIVIDGAAGGVGTAAVQLARHRGATVIGTASPANHDYLRSLGAIPVGYGDGLADRVRRLAPDGVSAALDASGRGSLPALIELAGDPGRVITIADATAAQLGALSVYDEPRDQPGILAEAAAMILAGRLTMPIAGTYPMADVAAAHRESQAGHVRGKLVLSPI</sequence>
<gene>
    <name evidence="3" type="ORF">Raf01_59860</name>
</gene>
<keyword evidence="4" id="KW-1185">Reference proteome</keyword>
<protein>
    <submittedName>
        <fullName evidence="3">Oxidoreductase</fullName>
    </submittedName>
</protein>
<dbReference type="EMBL" id="BONZ01000057">
    <property type="protein sequence ID" value="GIH17814.1"/>
    <property type="molecule type" value="Genomic_DNA"/>
</dbReference>
<proteinExistence type="predicted"/>
<keyword evidence="1" id="KW-0521">NADP</keyword>
<dbReference type="SUPFAM" id="SSF50129">
    <property type="entry name" value="GroES-like"/>
    <property type="match status" value="1"/>
</dbReference>
<dbReference type="Proteomes" id="UP000642748">
    <property type="component" value="Unassembled WGS sequence"/>
</dbReference>
<comment type="caution">
    <text evidence="3">The sequence shown here is derived from an EMBL/GenBank/DDBJ whole genome shotgun (WGS) entry which is preliminary data.</text>
</comment>
<evidence type="ECO:0000313" key="4">
    <source>
        <dbReference type="Proteomes" id="UP000642748"/>
    </source>
</evidence>
<dbReference type="PANTHER" id="PTHR44154">
    <property type="entry name" value="QUINONE OXIDOREDUCTASE"/>
    <property type="match status" value="1"/>
</dbReference>